<keyword evidence="3" id="KW-0240">DNA-directed RNA polymerase</keyword>
<dbReference type="InterPro" id="IPR037034">
    <property type="entry name" value="RNA_pol_Rpb2_2_sf"/>
</dbReference>
<dbReference type="GO" id="GO:0046872">
    <property type="term" value="F:metal ion binding"/>
    <property type="evidence" value="ECO:0007669"/>
    <property type="project" value="UniProtKB-KW"/>
</dbReference>
<dbReference type="EC" id="2.7.7.6" evidence="2"/>
<dbReference type="GO" id="GO:0006351">
    <property type="term" value="P:DNA-templated transcription"/>
    <property type="evidence" value="ECO:0007669"/>
    <property type="project" value="InterPro"/>
</dbReference>
<proteinExistence type="inferred from homology"/>
<comment type="similarity">
    <text evidence="1">Belongs to the RNA polymerase beta chain family.</text>
</comment>
<dbReference type="PANTHER" id="PTHR20856">
    <property type="entry name" value="DNA-DIRECTED RNA POLYMERASE I SUBUNIT 2"/>
    <property type="match status" value="1"/>
</dbReference>
<dbReference type="InterPro" id="IPR007644">
    <property type="entry name" value="RNA_pol_bsu_protrusion"/>
</dbReference>
<keyword evidence="5" id="KW-0548">Nucleotidyltransferase</keyword>
<evidence type="ECO:0000256" key="3">
    <source>
        <dbReference type="ARBA" id="ARBA00022478"/>
    </source>
</evidence>
<evidence type="ECO:0000256" key="6">
    <source>
        <dbReference type="ARBA" id="ARBA00022723"/>
    </source>
</evidence>
<dbReference type="InterPro" id="IPR007121">
    <property type="entry name" value="RNA_pol_bsu_CS"/>
</dbReference>
<reference evidence="15" key="1">
    <citation type="journal article" date="2020" name="Nature">
        <title>Giant virus diversity and host interactions through global metagenomics.</title>
        <authorList>
            <person name="Schulz F."/>
            <person name="Roux S."/>
            <person name="Paez-Espino D."/>
            <person name="Jungbluth S."/>
            <person name="Walsh D.A."/>
            <person name="Denef V.J."/>
            <person name="McMahon K.D."/>
            <person name="Konstantinidis K.T."/>
            <person name="Eloe-Fadrosh E.A."/>
            <person name="Kyrpides N.C."/>
            <person name="Woyke T."/>
        </authorList>
    </citation>
    <scope>NUCLEOTIDE SEQUENCE</scope>
    <source>
        <strain evidence="15">GVMAG-M-3300023174-47</strain>
    </source>
</reference>
<dbReference type="Pfam" id="PF04561">
    <property type="entry name" value="RNA_pol_Rpb2_2"/>
    <property type="match status" value="1"/>
</dbReference>
<dbReference type="Pfam" id="PF04566">
    <property type="entry name" value="RNA_pol_Rpb2_4"/>
    <property type="match status" value="1"/>
</dbReference>
<dbReference type="CDD" id="cd00653">
    <property type="entry name" value="RNA_pol_B_RPB2"/>
    <property type="match status" value="1"/>
</dbReference>
<dbReference type="InterPro" id="IPR007120">
    <property type="entry name" value="DNA-dir_RNAP_su2_dom"/>
</dbReference>
<dbReference type="InterPro" id="IPR037033">
    <property type="entry name" value="DNA-dir_RNAP_su2_hyb_sf"/>
</dbReference>
<feature type="domain" description="RNA polymerase Rpb2" evidence="14">
    <location>
        <begin position="595"/>
        <end position="653"/>
    </location>
</feature>
<evidence type="ECO:0000256" key="4">
    <source>
        <dbReference type="ARBA" id="ARBA00022679"/>
    </source>
</evidence>
<dbReference type="InterPro" id="IPR015712">
    <property type="entry name" value="DNA-dir_RNA_pol_su2"/>
</dbReference>
<dbReference type="Pfam" id="PF04563">
    <property type="entry name" value="RNA_pol_Rpb2_1"/>
    <property type="match status" value="1"/>
</dbReference>
<keyword evidence="6" id="KW-0479">Metal-binding</keyword>
<dbReference type="PROSITE" id="PS01166">
    <property type="entry name" value="RNA_POL_BETA"/>
    <property type="match status" value="1"/>
</dbReference>
<dbReference type="InterPro" id="IPR007641">
    <property type="entry name" value="RNA_pol_Rpb2_7"/>
</dbReference>
<feature type="domain" description="DNA-directed RNA polymerase subunit 2 hybrid-binding" evidence="9">
    <location>
        <begin position="714"/>
        <end position="1094"/>
    </location>
</feature>
<dbReference type="InterPro" id="IPR007642">
    <property type="entry name" value="RNA_pol_Rpb2_2"/>
</dbReference>
<dbReference type="Gene3D" id="2.40.50.150">
    <property type="match status" value="1"/>
</dbReference>
<evidence type="ECO:0000256" key="2">
    <source>
        <dbReference type="ARBA" id="ARBA00012418"/>
    </source>
</evidence>
<dbReference type="Pfam" id="PF04565">
    <property type="entry name" value="RNA_pol_Rpb2_3"/>
    <property type="match status" value="1"/>
</dbReference>
<evidence type="ECO:0000256" key="5">
    <source>
        <dbReference type="ARBA" id="ARBA00022695"/>
    </source>
</evidence>
<dbReference type="Gene3D" id="2.40.270.10">
    <property type="entry name" value="DNA-directed RNA polymerase, subunit 2, domain 6"/>
    <property type="match status" value="1"/>
</dbReference>
<dbReference type="GO" id="GO:0003899">
    <property type="term" value="F:DNA-directed RNA polymerase activity"/>
    <property type="evidence" value="ECO:0007669"/>
    <property type="project" value="UniProtKB-EC"/>
</dbReference>
<keyword evidence="7" id="KW-0862">Zinc</keyword>
<evidence type="ECO:0000259" key="10">
    <source>
        <dbReference type="Pfam" id="PF04560"/>
    </source>
</evidence>
<dbReference type="EMBL" id="MN739658">
    <property type="protein sequence ID" value="QHT18641.1"/>
    <property type="molecule type" value="Genomic_DNA"/>
</dbReference>
<evidence type="ECO:0000256" key="1">
    <source>
        <dbReference type="ARBA" id="ARBA00006835"/>
    </source>
</evidence>
<evidence type="ECO:0000259" key="13">
    <source>
        <dbReference type="Pfam" id="PF04565"/>
    </source>
</evidence>
<dbReference type="AlphaFoldDB" id="A0A6C0DQ99"/>
<evidence type="ECO:0000259" key="9">
    <source>
        <dbReference type="Pfam" id="PF00562"/>
    </source>
</evidence>
<dbReference type="GO" id="GO:0032549">
    <property type="term" value="F:ribonucleoside binding"/>
    <property type="evidence" value="ECO:0007669"/>
    <property type="project" value="InterPro"/>
</dbReference>
<evidence type="ECO:0000259" key="11">
    <source>
        <dbReference type="Pfam" id="PF04561"/>
    </source>
</evidence>
<protein>
    <recommendedName>
        <fullName evidence="2">DNA-directed RNA polymerase</fullName>
        <ecNumber evidence="2">2.7.7.6</ecNumber>
    </recommendedName>
</protein>
<evidence type="ECO:0000256" key="7">
    <source>
        <dbReference type="ARBA" id="ARBA00022833"/>
    </source>
</evidence>
<dbReference type="Pfam" id="PF04560">
    <property type="entry name" value="RNA_pol_Rpb2_7"/>
    <property type="match status" value="1"/>
</dbReference>
<evidence type="ECO:0000313" key="15">
    <source>
        <dbReference type="EMBL" id="QHT18641.1"/>
    </source>
</evidence>
<evidence type="ECO:0000259" key="12">
    <source>
        <dbReference type="Pfam" id="PF04563"/>
    </source>
</evidence>
<dbReference type="SUPFAM" id="SSF64484">
    <property type="entry name" value="beta and beta-prime subunits of DNA dependent RNA-polymerase"/>
    <property type="match status" value="1"/>
</dbReference>
<dbReference type="Gene3D" id="3.90.1110.10">
    <property type="entry name" value="RNA polymerase Rpb2, domain 2"/>
    <property type="match status" value="1"/>
</dbReference>
<evidence type="ECO:0000259" key="14">
    <source>
        <dbReference type="Pfam" id="PF04566"/>
    </source>
</evidence>
<dbReference type="GO" id="GO:0000428">
    <property type="term" value="C:DNA-directed RNA polymerase complex"/>
    <property type="evidence" value="ECO:0007669"/>
    <property type="project" value="UniProtKB-KW"/>
</dbReference>
<dbReference type="InterPro" id="IPR007646">
    <property type="entry name" value="RNA_pol_Rpb2_4"/>
</dbReference>
<dbReference type="Pfam" id="PF00562">
    <property type="entry name" value="RNA_pol_Rpb2_6"/>
    <property type="match status" value="1"/>
</dbReference>
<keyword evidence="8" id="KW-0804">Transcription</keyword>
<feature type="domain" description="RNA polymerase beta subunit protrusion" evidence="12">
    <location>
        <begin position="19"/>
        <end position="459"/>
    </location>
</feature>
<organism evidence="15">
    <name type="scientific">viral metagenome</name>
    <dbReference type="NCBI Taxonomy" id="1070528"/>
    <lineage>
        <taxon>unclassified sequences</taxon>
        <taxon>metagenomes</taxon>
        <taxon>organismal metagenomes</taxon>
    </lineage>
</organism>
<feature type="domain" description="RNA polymerase Rpb2" evidence="10">
    <location>
        <begin position="1097"/>
        <end position="1173"/>
    </location>
</feature>
<sequence length="1176" mass="133166">MEVARHVIETYFKDTPNPLVRHHLDSFSDLLSTKIPNFIRGWNPNIGRILADGREIHVYVGGKNGDKIRYYPPTDDSGTAILPHACRLDNTTYTFEIKADMDIEYVFPDETVTQTFEDVPIGQLPLMLKSSLCYLTSMESDQLSEAGECKFELGGYFIVGGAEKVLLTQERLAENMMYASKRPKTSASRPPAAGRVQAEEVATKVEGATKGEPDEYVAGIRTINESGTNGPYAHFLVLPPKNARPNDPETINKTDNFTEFYNKRLCIIQLPGFNKSVPIISVFYALGVTTDKDIYDTIFAGIPEDERTIYDETFAEIMLSHQRFLSDEMKKEEDQNQDPNLLVLKRVCRTPTQAAVYVNLYNNLFSHCEPREGESAASLYRRKAYLLGQMLKMTMDVSLDIKPKSDRDHYRYKRLYASGDLCFEEFRRIYKLVANNMLLRMDERIEFERQTYSNKKLINLTRDGPNQYWKSYTMLGEIEKSYKGKWGGKDGICQELTRVSYVGTIAMLRRVNLDMDHNTKAYAARRLHGSSWGYMCPSDNPDGGNVGMIKSMTLLSTITTTTPAKVMYDIVTSFKTFKHTHLINPGKFSPMWTKVFVNADMVGVFTANTEDFHYDTLQKRRKREISKFISLCWNRADNEYFIWTDAGRATRPLYREGTKPEAVKRVSKWADFDNKIMDYIDPQEVECLRVRMEPFSETHVSEIHGSTIFSASGSVIPNADHNQAPRNMFSCQQSKHACGWHNTAFNKRFDTMAVWMNTPQLPLSQTWTTRHILGKDGCLGYGDNIIVALGIYSGYNQEDSVIINDSALKRGLFDTIYYHSYDIVEEAISAGFANGGFTVFKSTLFGNIITDSRYRETVVPKEGMDYTKLDGDGIIKVGSEVTEDTVLVGIVTPISNTEQEVVDYRDKSGKPKRGQKGIVDGVYRYITKEGLRGVKIRVAEKRSPVLGDKFCSRHGQKGTIGIRMVEEDLPFTASGLRPDMIVNPHAFPSRMTIGQFIETMSVKAGIEVGSLVDSTSFSTQNRISDMKDMLLKLGMHPYGHEIMYNGETGEMMDAEIFIGPTYYLRLKLMVDDKINYRARGPKTLLTHQPLEGRANDGGLRIGEMERDSIISHGMSKFLNESMMERSDKSETLLQEETGNLDSTADQQGKKIEIPYSAGLFLRELESMHISVQLAAP</sequence>
<dbReference type="GO" id="GO:0003677">
    <property type="term" value="F:DNA binding"/>
    <property type="evidence" value="ECO:0007669"/>
    <property type="project" value="InterPro"/>
</dbReference>
<evidence type="ECO:0000256" key="8">
    <source>
        <dbReference type="ARBA" id="ARBA00023163"/>
    </source>
</evidence>
<feature type="domain" description="RNA polymerase Rpb2" evidence="11">
    <location>
        <begin position="263"/>
        <end position="415"/>
    </location>
</feature>
<feature type="domain" description="RNA polymerase Rpb2" evidence="13">
    <location>
        <begin position="496"/>
        <end position="558"/>
    </location>
</feature>
<dbReference type="Gene3D" id="3.90.1800.10">
    <property type="entry name" value="RNA polymerase alpha subunit dimerisation domain"/>
    <property type="match status" value="1"/>
</dbReference>
<dbReference type="InterPro" id="IPR007645">
    <property type="entry name" value="RNA_pol_Rpb2_3"/>
</dbReference>
<keyword evidence="4" id="KW-0808">Transferase</keyword>
<name>A0A6C0DQ99_9ZZZZ</name>
<dbReference type="Gene3D" id="3.90.1100.10">
    <property type="match status" value="2"/>
</dbReference>
<accession>A0A6C0DQ99</accession>
<dbReference type="InterPro" id="IPR014724">
    <property type="entry name" value="RNA_pol_RPB2_OB-fold"/>
</dbReference>